<dbReference type="PROSITE" id="PS00287">
    <property type="entry name" value="CYSTATIN"/>
    <property type="match status" value="1"/>
</dbReference>
<evidence type="ECO:0000256" key="1">
    <source>
        <dbReference type="ARBA" id="ARBA00022690"/>
    </source>
</evidence>
<reference evidence="5" key="1">
    <citation type="submission" date="2020-05" db="EMBL/GenBank/DDBJ databases">
        <title>WGS assembly of Corymbia citriodora subspecies variegata.</title>
        <authorList>
            <person name="Barry K."/>
            <person name="Hundley H."/>
            <person name="Shu S."/>
            <person name="Jenkins J."/>
            <person name="Grimwood J."/>
            <person name="Baten A."/>
        </authorList>
    </citation>
    <scope>NUCLEOTIDE SEQUENCE</scope>
    <source>
        <strain evidence="5">CV2-018</strain>
    </source>
</reference>
<dbReference type="CDD" id="cd00042">
    <property type="entry name" value="CY"/>
    <property type="match status" value="1"/>
</dbReference>
<evidence type="ECO:0000313" key="5">
    <source>
        <dbReference type="EMBL" id="KAF7846920.1"/>
    </source>
</evidence>
<dbReference type="GO" id="GO:0004869">
    <property type="term" value="F:cysteine-type endopeptidase inhibitor activity"/>
    <property type="evidence" value="ECO:0007669"/>
    <property type="project" value="UniProtKB-KW"/>
</dbReference>
<evidence type="ECO:0000259" key="4">
    <source>
        <dbReference type="SMART" id="SM00043"/>
    </source>
</evidence>
<dbReference type="PANTHER" id="PTHR47364">
    <property type="entry name" value="CYSTEINE PROTEINASE INHIBITOR 5"/>
    <property type="match status" value="1"/>
</dbReference>
<dbReference type="Proteomes" id="UP000806378">
    <property type="component" value="Unassembled WGS sequence"/>
</dbReference>
<gene>
    <name evidence="5" type="ORF">BT93_L3587</name>
</gene>
<dbReference type="SMART" id="SM00043">
    <property type="entry name" value="CY"/>
    <property type="match status" value="1"/>
</dbReference>
<protein>
    <recommendedName>
        <fullName evidence="4">Cystatin domain-containing protein</fullName>
    </recommendedName>
</protein>
<evidence type="ECO:0000256" key="2">
    <source>
        <dbReference type="ARBA" id="ARBA00022704"/>
    </source>
</evidence>
<dbReference type="InterPro" id="IPR018073">
    <property type="entry name" value="Prot_inh_cystat_CS"/>
</dbReference>
<dbReference type="PANTHER" id="PTHR47364:SF2">
    <property type="entry name" value="CYSTEINE PROTEINASE INHIBITOR 5"/>
    <property type="match status" value="1"/>
</dbReference>
<dbReference type="SUPFAM" id="SSF54403">
    <property type="entry name" value="Cystatin/monellin"/>
    <property type="match status" value="1"/>
</dbReference>
<dbReference type="Pfam" id="PF16845">
    <property type="entry name" value="SQAPI"/>
    <property type="match status" value="1"/>
</dbReference>
<sequence length="124" mass="13524">MKMRLLILAAAAAAAVLLLQVSAAGAVRTEPLLGGWHPIKNLSDPYVREIAEFAVKTRNDQAKTGLVLEKVAKGETQVVAGMNYRLVLEVKDGADPKSFEALVWDKPWEHSRRLSSFKAVQGKA</sequence>
<dbReference type="InterPro" id="IPR000010">
    <property type="entry name" value="Cystatin_dom"/>
</dbReference>
<dbReference type="OrthoDB" id="2016588at2759"/>
<dbReference type="InterPro" id="IPR046350">
    <property type="entry name" value="Cystatin_sf"/>
</dbReference>
<keyword evidence="1" id="KW-0646">Protease inhibitor</keyword>
<accession>A0A8T0CGY6</accession>
<dbReference type="EMBL" id="MU091566">
    <property type="protein sequence ID" value="KAF7846920.1"/>
    <property type="molecule type" value="Genomic_DNA"/>
</dbReference>
<dbReference type="AlphaFoldDB" id="A0A8T0CGY6"/>
<comment type="caution">
    <text evidence="5">The sequence shown here is derived from an EMBL/GenBank/DDBJ whole genome shotgun (WGS) entry which is preliminary data.</text>
</comment>
<keyword evidence="2" id="KW-0789">Thiol protease inhibitor</keyword>
<proteinExistence type="predicted"/>
<evidence type="ECO:0000313" key="6">
    <source>
        <dbReference type="Proteomes" id="UP000806378"/>
    </source>
</evidence>
<feature type="signal peptide" evidence="3">
    <location>
        <begin position="1"/>
        <end position="26"/>
    </location>
</feature>
<organism evidence="5 6">
    <name type="scientific">Corymbia citriodora subsp. variegata</name>
    <dbReference type="NCBI Taxonomy" id="360336"/>
    <lineage>
        <taxon>Eukaryota</taxon>
        <taxon>Viridiplantae</taxon>
        <taxon>Streptophyta</taxon>
        <taxon>Embryophyta</taxon>
        <taxon>Tracheophyta</taxon>
        <taxon>Spermatophyta</taxon>
        <taxon>Magnoliopsida</taxon>
        <taxon>eudicotyledons</taxon>
        <taxon>Gunneridae</taxon>
        <taxon>Pentapetalae</taxon>
        <taxon>rosids</taxon>
        <taxon>malvids</taxon>
        <taxon>Myrtales</taxon>
        <taxon>Myrtaceae</taxon>
        <taxon>Myrtoideae</taxon>
        <taxon>Eucalypteae</taxon>
        <taxon>Corymbia</taxon>
    </lineage>
</organism>
<dbReference type="Gramene" id="rna-gnl|WGS:JABURB|Cocit.L3587.1">
    <property type="protein sequence ID" value="cds-KAF7846920.1"/>
    <property type="gene ID" value="gene-BT93_L3587"/>
</dbReference>
<dbReference type="Gene3D" id="3.10.450.10">
    <property type="match status" value="1"/>
</dbReference>
<feature type="chain" id="PRO_5035729824" description="Cystatin domain-containing protein" evidence="3">
    <location>
        <begin position="27"/>
        <end position="124"/>
    </location>
</feature>
<evidence type="ECO:0000256" key="3">
    <source>
        <dbReference type="SAM" id="SignalP"/>
    </source>
</evidence>
<feature type="domain" description="Cystatin" evidence="4">
    <location>
        <begin position="31"/>
        <end position="120"/>
    </location>
</feature>
<keyword evidence="3" id="KW-0732">Signal</keyword>
<keyword evidence="6" id="KW-1185">Reference proteome</keyword>
<name>A0A8T0CGY6_CORYI</name>